<feature type="domain" description="HTH tetR-type" evidence="5">
    <location>
        <begin position="15"/>
        <end position="75"/>
    </location>
</feature>
<dbReference type="GO" id="GO:0000976">
    <property type="term" value="F:transcription cis-regulatory region binding"/>
    <property type="evidence" value="ECO:0007669"/>
    <property type="project" value="TreeGrafter"/>
</dbReference>
<organism evidence="6 7">
    <name type="scientific">Actinopolymorpha rutila</name>
    <dbReference type="NCBI Taxonomy" id="446787"/>
    <lineage>
        <taxon>Bacteria</taxon>
        <taxon>Bacillati</taxon>
        <taxon>Actinomycetota</taxon>
        <taxon>Actinomycetes</taxon>
        <taxon>Propionibacteriales</taxon>
        <taxon>Actinopolymorphaceae</taxon>
        <taxon>Actinopolymorpha</taxon>
    </lineage>
</organism>
<sequence length="209" mass="23157">MSPVRTPGKRAQQAQRTRQKVVAAARELFISQGYGATTLQEIADRAGVSVQTIYFSFGNKGSVLKEVVDTSVAGDDEPVATMDRPWFREAIDQPSAAEQLEAHVHGTRRILDRVAPITEMVRTAALTNPDLLDLWERDANPRHVVQTAAAQALASKPDAVSDLSVAEIADRLYGVLSPELYLLLVRDRGWEPGDWESWALDTLRHQLCR</sequence>
<dbReference type="InterPro" id="IPR001647">
    <property type="entry name" value="HTH_TetR"/>
</dbReference>
<dbReference type="PANTHER" id="PTHR30055:SF234">
    <property type="entry name" value="HTH-TYPE TRANSCRIPTIONAL REGULATOR BETI"/>
    <property type="match status" value="1"/>
</dbReference>
<dbReference type="RefSeq" id="WP_179786192.1">
    <property type="nucleotide sequence ID" value="NZ_BAAARR010000004.1"/>
</dbReference>
<evidence type="ECO:0000256" key="4">
    <source>
        <dbReference type="PROSITE-ProRule" id="PRU00335"/>
    </source>
</evidence>
<name>A0A852ZGV7_9ACTN</name>
<gene>
    <name evidence="6" type="ORF">F4554_000898</name>
</gene>
<dbReference type="Proteomes" id="UP000579605">
    <property type="component" value="Unassembled WGS sequence"/>
</dbReference>
<dbReference type="GO" id="GO:0003700">
    <property type="term" value="F:DNA-binding transcription factor activity"/>
    <property type="evidence" value="ECO:0007669"/>
    <property type="project" value="TreeGrafter"/>
</dbReference>
<dbReference type="Pfam" id="PF00440">
    <property type="entry name" value="TetR_N"/>
    <property type="match status" value="1"/>
</dbReference>
<keyword evidence="1" id="KW-0805">Transcription regulation</keyword>
<evidence type="ECO:0000313" key="6">
    <source>
        <dbReference type="EMBL" id="NYH88260.1"/>
    </source>
</evidence>
<protein>
    <submittedName>
        <fullName evidence="6">AcrR family transcriptional regulator</fullName>
    </submittedName>
</protein>
<evidence type="ECO:0000259" key="5">
    <source>
        <dbReference type="PROSITE" id="PS50977"/>
    </source>
</evidence>
<dbReference type="PROSITE" id="PS50977">
    <property type="entry name" value="HTH_TETR_2"/>
    <property type="match status" value="1"/>
</dbReference>
<keyword evidence="3" id="KW-0804">Transcription</keyword>
<evidence type="ECO:0000256" key="1">
    <source>
        <dbReference type="ARBA" id="ARBA00023015"/>
    </source>
</evidence>
<dbReference type="InterPro" id="IPR009057">
    <property type="entry name" value="Homeodomain-like_sf"/>
</dbReference>
<dbReference type="PRINTS" id="PR00455">
    <property type="entry name" value="HTHTETR"/>
</dbReference>
<proteinExistence type="predicted"/>
<dbReference type="SUPFAM" id="SSF46689">
    <property type="entry name" value="Homeodomain-like"/>
    <property type="match status" value="1"/>
</dbReference>
<dbReference type="InterPro" id="IPR050109">
    <property type="entry name" value="HTH-type_TetR-like_transc_reg"/>
</dbReference>
<dbReference type="Gene3D" id="1.10.357.10">
    <property type="entry name" value="Tetracycline Repressor, domain 2"/>
    <property type="match status" value="1"/>
</dbReference>
<dbReference type="EMBL" id="JACBZH010000001">
    <property type="protein sequence ID" value="NYH88260.1"/>
    <property type="molecule type" value="Genomic_DNA"/>
</dbReference>
<reference evidence="6 7" key="1">
    <citation type="submission" date="2020-07" db="EMBL/GenBank/DDBJ databases">
        <title>Sequencing the genomes of 1000 actinobacteria strains.</title>
        <authorList>
            <person name="Klenk H.-P."/>
        </authorList>
    </citation>
    <scope>NUCLEOTIDE SEQUENCE [LARGE SCALE GENOMIC DNA]</scope>
    <source>
        <strain evidence="6 7">DSM 18448</strain>
    </source>
</reference>
<keyword evidence="7" id="KW-1185">Reference proteome</keyword>
<dbReference type="PANTHER" id="PTHR30055">
    <property type="entry name" value="HTH-TYPE TRANSCRIPTIONAL REGULATOR RUTR"/>
    <property type="match status" value="1"/>
</dbReference>
<evidence type="ECO:0000256" key="3">
    <source>
        <dbReference type="ARBA" id="ARBA00023163"/>
    </source>
</evidence>
<dbReference type="AlphaFoldDB" id="A0A852ZGV7"/>
<keyword evidence="2 4" id="KW-0238">DNA-binding</keyword>
<comment type="caution">
    <text evidence="6">The sequence shown here is derived from an EMBL/GenBank/DDBJ whole genome shotgun (WGS) entry which is preliminary data.</text>
</comment>
<accession>A0A852ZGV7</accession>
<evidence type="ECO:0000256" key="2">
    <source>
        <dbReference type="ARBA" id="ARBA00023125"/>
    </source>
</evidence>
<evidence type="ECO:0000313" key="7">
    <source>
        <dbReference type="Proteomes" id="UP000579605"/>
    </source>
</evidence>
<feature type="DNA-binding region" description="H-T-H motif" evidence="4">
    <location>
        <begin position="38"/>
        <end position="57"/>
    </location>
</feature>